<feature type="domain" description="HTH cro/C1-type" evidence="1">
    <location>
        <begin position="44"/>
        <end position="98"/>
    </location>
</feature>
<evidence type="ECO:0000313" key="2">
    <source>
        <dbReference type="EMBL" id="ACM27882.1"/>
    </source>
</evidence>
<dbReference type="Gene3D" id="1.10.260.40">
    <property type="entry name" value="lambda repressor-like DNA-binding domains"/>
    <property type="match status" value="1"/>
</dbReference>
<evidence type="ECO:0000313" key="3">
    <source>
        <dbReference type="Proteomes" id="UP000001600"/>
    </source>
</evidence>
<dbReference type="PROSITE" id="PS50943">
    <property type="entry name" value="HTH_CROC1"/>
    <property type="match status" value="1"/>
</dbReference>
<dbReference type="SUPFAM" id="SSF47413">
    <property type="entry name" value="lambda repressor-like DNA-binding domains"/>
    <property type="match status" value="1"/>
</dbReference>
<dbReference type="CDD" id="cd00093">
    <property type="entry name" value="HTH_XRE"/>
    <property type="match status" value="1"/>
</dbReference>
<dbReference type="Proteomes" id="UP000001600">
    <property type="component" value="Chromosome 1"/>
</dbReference>
<organism evidence="2 3">
    <name type="scientific">Rhizobium rhizogenes (strain K84 / ATCC BAA-868)</name>
    <name type="common">Agrobacterium radiobacter</name>
    <dbReference type="NCBI Taxonomy" id="311403"/>
    <lineage>
        <taxon>Bacteria</taxon>
        <taxon>Pseudomonadati</taxon>
        <taxon>Pseudomonadota</taxon>
        <taxon>Alphaproteobacteria</taxon>
        <taxon>Hyphomicrobiales</taxon>
        <taxon>Rhizobiaceae</taxon>
        <taxon>Rhizobium/Agrobacterium group</taxon>
        <taxon>Rhizobium</taxon>
    </lineage>
</organism>
<dbReference type="Pfam" id="PF01381">
    <property type="entry name" value="HTH_3"/>
    <property type="match status" value="1"/>
</dbReference>
<gene>
    <name evidence="2" type="ordered locus">Arad_4095</name>
</gene>
<dbReference type="AlphaFoldDB" id="B9JB48"/>
<dbReference type="InterPro" id="IPR001387">
    <property type="entry name" value="Cro/C1-type_HTH"/>
</dbReference>
<evidence type="ECO:0000259" key="1">
    <source>
        <dbReference type="PROSITE" id="PS50943"/>
    </source>
</evidence>
<dbReference type="HOGENOM" id="CLU_066192_26_0_5"/>
<protein>
    <submittedName>
        <fullName evidence="2">Transcriptional regulator protein</fullName>
    </submittedName>
</protein>
<dbReference type="EMBL" id="CP000628">
    <property type="protein sequence ID" value="ACM27882.1"/>
    <property type="molecule type" value="Genomic_DNA"/>
</dbReference>
<reference evidence="2 3" key="1">
    <citation type="journal article" date="2009" name="J. Bacteriol.">
        <title>Genome sequences of three Agrobacterium biovars help elucidate the evolution of multichromosome genomes in bacteria.</title>
        <authorList>
            <person name="Slater S.C."/>
            <person name="Goldman B.S."/>
            <person name="Goodner B."/>
            <person name="Setubal J.C."/>
            <person name="Farrand S.K."/>
            <person name="Nester E.W."/>
            <person name="Burr T.J."/>
            <person name="Banta L."/>
            <person name="Dickerman A.W."/>
            <person name="Paulsen I."/>
            <person name="Otten L."/>
            <person name="Suen G."/>
            <person name="Welch R."/>
            <person name="Almeida N.F."/>
            <person name="Arnold F."/>
            <person name="Burton O.T."/>
            <person name="Du Z."/>
            <person name="Ewing A."/>
            <person name="Godsy E."/>
            <person name="Heisel S."/>
            <person name="Houmiel K.L."/>
            <person name="Jhaveri J."/>
            <person name="Lu J."/>
            <person name="Miller N.M."/>
            <person name="Norton S."/>
            <person name="Chen Q."/>
            <person name="Phoolcharoen W."/>
            <person name="Ohlin V."/>
            <person name="Ondrusek D."/>
            <person name="Pride N."/>
            <person name="Stricklin S.L."/>
            <person name="Sun J."/>
            <person name="Wheeler C."/>
            <person name="Wilson L."/>
            <person name="Zhu H."/>
            <person name="Wood D.W."/>
        </authorList>
    </citation>
    <scope>NUCLEOTIDE SEQUENCE [LARGE SCALE GENOMIC DNA]</scope>
    <source>
        <strain evidence="3">K84 / ATCC BAA-868</strain>
    </source>
</reference>
<dbReference type="InterPro" id="IPR010982">
    <property type="entry name" value="Lambda_DNA-bd_dom_sf"/>
</dbReference>
<dbReference type="SMART" id="SM00530">
    <property type="entry name" value="HTH_XRE"/>
    <property type="match status" value="1"/>
</dbReference>
<dbReference type="GO" id="GO:0003677">
    <property type="term" value="F:DNA binding"/>
    <property type="evidence" value="ECO:0007669"/>
    <property type="project" value="InterPro"/>
</dbReference>
<dbReference type="STRING" id="311403.Arad_4095"/>
<dbReference type="KEGG" id="ara:Arad_4095"/>
<sequence>MLLMHDRVLKTLTANSQRQSVRGRGAAPDTQSTHLIDRHVGQQLRIIRMHSNLSQTELGQLVGLRHQQIEQFESSKNRMNTAVLCEVANCLNVPIARVFEALPLTELASSDGSLPEIGECIADLPTSESCRYVKEILRLPPQLRTRALALIKFPPGDDGDIDRRSRSGRHLPAAGNHGQSIVQERFRRFAVGLSGKVPNA</sequence>
<proteinExistence type="predicted"/>
<dbReference type="eggNOG" id="COG1396">
    <property type="taxonomic scope" value="Bacteria"/>
</dbReference>
<accession>B9JB48</accession>
<name>B9JB48_RHIR8</name>